<dbReference type="InterPro" id="IPR029044">
    <property type="entry name" value="Nucleotide-diphossugar_trans"/>
</dbReference>
<comment type="caution">
    <text evidence="2">The sequence shown here is derived from an EMBL/GenBank/DDBJ whole genome shotgun (WGS) entry which is preliminary data.</text>
</comment>
<reference evidence="2 3" key="1">
    <citation type="submission" date="2019-05" db="EMBL/GenBank/DDBJ databases">
        <title>Tamlana fucoidanivorans sp. nov., isolated from the surface of algae collected from Fujian province in China.</title>
        <authorList>
            <person name="Li J."/>
        </authorList>
    </citation>
    <scope>NUCLEOTIDE SEQUENCE [LARGE SCALE GENOMIC DNA]</scope>
    <source>
        <strain evidence="2 3">CW2-9</strain>
    </source>
</reference>
<dbReference type="OrthoDB" id="1143197at2"/>
<feature type="domain" description="Glycosyltransferase 2-like" evidence="1">
    <location>
        <begin position="5"/>
        <end position="118"/>
    </location>
</feature>
<gene>
    <name evidence="2" type="ORF">FGF67_05100</name>
</gene>
<organism evidence="2 3">
    <name type="scientific">Allotamlana fucoidanivorans</name>
    <dbReference type="NCBI Taxonomy" id="2583814"/>
    <lineage>
        <taxon>Bacteria</taxon>
        <taxon>Pseudomonadati</taxon>
        <taxon>Bacteroidota</taxon>
        <taxon>Flavobacteriia</taxon>
        <taxon>Flavobacteriales</taxon>
        <taxon>Flavobacteriaceae</taxon>
        <taxon>Allotamlana</taxon>
    </lineage>
</organism>
<sequence length="301" mass="35601">MIKFSILITTKNRLEALKSTLKSISHLIDSSDVETIICNDGSKDKTTDFIKTNYPKIKLINNQKSKGLIFSRNRMLHQTTAEYAICLDDDAHIVSTYTLELISNFFKANERCAVMAFRIFWGETLPQCIDYTDTNTRVKGFVGCGHVWRMEAWKSIPDYPDWFVFYGEEEFASYQLFKNNWEVWYVPDILIHHRVYLKGRKKHKDYRVRLRRSLRSGWYLYFLFYPITTIPRRFLYTLWVQIRTKVLKGDFKAFLAIVQATGDLVINSPRLISNANRLSKKEFLDYSKLADTKLYWRPEDS</sequence>
<dbReference type="CDD" id="cd00761">
    <property type="entry name" value="Glyco_tranf_GTA_type"/>
    <property type="match status" value="1"/>
</dbReference>
<keyword evidence="2" id="KW-0808">Transferase</keyword>
<dbReference type="RefSeq" id="WP_139695403.1">
    <property type="nucleotide sequence ID" value="NZ_CP074074.1"/>
</dbReference>
<dbReference type="SUPFAM" id="SSF53448">
    <property type="entry name" value="Nucleotide-diphospho-sugar transferases"/>
    <property type="match status" value="1"/>
</dbReference>
<keyword evidence="3" id="KW-1185">Reference proteome</keyword>
<evidence type="ECO:0000259" key="1">
    <source>
        <dbReference type="Pfam" id="PF00535"/>
    </source>
</evidence>
<dbReference type="AlphaFoldDB" id="A0A5C4SPF3"/>
<name>A0A5C4SPF3_9FLAO</name>
<evidence type="ECO:0000313" key="2">
    <source>
        <dbReference type="EMBL" id="TNJ45760.1"/>
    </source>
</evidence>
<evidence type="ECO:0000313" key="3">
    <source>
        <dbReference type="Proteomes" id="UP000308713"/>
    </source>
</evidence>
<protein>
    <submittedName>
        <fullName evidence="2">Glycosyltransferase family 2 protein</fullName>
    </submittedName>
</protein>
<dbReference type="Gene3D" id="3.90.550.10">
    <property type="entry name" value="Spore Coat Polysaccharide Biosynthesis Protein SpsA, Chain A"/>
    <property type="match status" value="1"/>
</dbReference>
<dbReference type="Proteomes" id="UP000308713">
    <property type="component" value="Unassembled WGS sequence"/>
</dbReference>
<dbReference type="InterPro" id="IPR001173">
    <property type="entry name" value="Glyco_trans_2-like"/>
</dbReference>
<dbReference type="Pfam" id="PF00535">
    <property type="entry name" value="Glycos_transf_2"/>
    <property type="match status" value="1"/>
</dbReference>
<accession>A0A5C4SPF3</accession>
<dbReference type="GO" id="GO:0016758">
    <property type="term" value="F:hexosyltransferase activity"/>
    <property type="evidence" value="ECO:0007669"/>
    <property type="project" value="UniProtKB-ARBA"/>
</dbReference>
<dbReference type="PANTHER" id="PTHR22916">
    <property type="entry name" value="GLYCOSYLTRANSFERASE"/>
    <property type="match status" value="1"/>
</dbReference>
<dbReference type="EMBL" id="VDCS01000004">
    <property type="protein sequence ID" value="TNJ45760.1"/>
    <property type="molecule type" value="Genomic_DNA"/>
</dbReference>
<proteinExistence type="predicted"/>
<dbReference type="PANTHER" id="PTHR22916:SF3">
    <property type="entry name" value="UDP-GLCNAC:BETAGAL BETA-1,3-N-ACETYLGLUCOSAMINYLTRANSFERASE-LIKE PROTEIN 1"/>
    <property type="match status" value="1"/>
</dbReference>